<evidence type="ECO:0000313" key="5">
    <source>
        <dbReference type="EMBL" id="KAF5814874.1"/>
    </source>
</evidence>
<evidence type="ECO:0000313" key="6">
    <source>
        <dbReference type="Proteomes" id="UP000215914"/>
    </source>
</evidence>
<feature type="compositionally biased region" description="Low complexity" evidence="3">
    <location>
        <begin position="188"/>
        <end position="211"/>
    </location>
</feature>
<keyword evidence="6" id="KW-1185">Reference proteome</keyword>
<dbReference type="Pfam" id="PF00098">
    <property type="entry name" value="zf-CCHC"/>
    <property type="match status" value="1"/>
</dbReference>
<dbReference type="Proteomes" id="UP000215914">
    <property type="component" value="Unassembled WGS sequence"/>
</dbReference>
<dbReference type="InterPro" id="IPR036875">
    <property type="entry name" value="Znf_CCHC_sf"/>
</dbReference>
<dbReference type="GO" id="GO:0003676">
    <property type="term" value="F:nucleic acid binding"/>
    <property type="evidence" value="ECO:0007669"/>
    <property type="project" value="InterPro"/>
</dbReference>
<gene>
    <name evidence="5" type="ORF">HanXRQr2_Chr03g0116041</name>
</gene>
<dbReference type="SMART" id="SM00343">
    <property type="entry name" value="ZnF_C2HC"/>
    <property type="match status" value="1"/>
</dbReference>
<dbReference type="GO" id="GO:0008270">
    <property type="term" value="F:zinc ion binding"/>
    <property type="evidence" value="ECO:0007669"/>
    <property type="project" value="UniProtKB-KW"/>
</dbReference>
<evidence type="ECO:0000256" key="3">
    <source>
        <dbReference type="SAM" id="MobiDB-lite"/>
    </source>
</evidence>
<dbReference type="EMBL" id="MNCJ02000318">
    <property type="protein sequence ID" value="KAF5814874.1"/>
    <property type="molecule type" value="Genomic_DNA"/>
</dbReference>
<evidence type="ECO:0000256" key="1">
    <source>
        <dbReference type="PROSITE-ProRule" id="PRU00047"/>
    </source>
</evidence>
<proteinExistence type="predicted"/>
<organism evidence="5 6">
    <name type="scientific">Helianthus annuus</name>
    <name type="common">Common sunflower</name>
    <dbReference type="NCBI Taxonomy" id="4232"/>
    <lineage>
        <taxon>Eukaryota</taxon>
        <taxon>Viridiplantae</taxon>
        <taxon>Streptophyta</taxon>
        <taxon>Embryophyta</taxon>
        <taxon>Tracheophyta</taxon>
        <taxon>Spermatophyta</taxon>
        <taxon>Magnoliopsida</taxon>
        <taxon>eudicotyledons</taxon>
        <taxon>Gunneridae</taxon>
        <taxon>Pentapetalae</taxon>
        <taxon>asterids</taxon>
        <taxon>campanulids</taxon>
        <taxon>Asterales</taxon>
        <taxon>Asteraceae</taxon>
        <taxon>Asteroideae</taxon>
        <taxon>Heliantheae alliance</taxon>
        <taxon>Heliantheae</taxon>
        <taxon>Helianthus</taxon>
    </lineage>
</organism>
<accession>A0A9K3JGV5</accession>
<comment type="caution">
    <text evidence="5">The sequence shown here is derived from an EMBL/GenBank/DDBJ whole genome shotgun (WGS) entry which is preliminary data.</text>
</comment>
<keyword evidence="1" id="KW-0479">Metal-binding</keyword>
<keyword evidence="1" id="KW-0863">Zinc-finger</keyword>
<feature type="compositionally biased region" description="Polar residues" evidence="3">
    <location>
        <begin position="166"/>
        <end position="187"/>
    </location>
</feature>
<dbReference type="Pfam" id="PF14223">
    <property type="entry name" value="Retrotran_gag_2"/>
    <property type="match status" value="1"/>
</dbReference>
<dbReference type="Gene3D" id="4.10.60.10">
    <property type="entry name" value="Zinc finger, CCHC-type"/>
    <property type="match status" value="1"/>
</dbReference>
<reference evidence="5" key="2">
    <citation type="submission" date="2020-06" db="EMBL/GenBank/DDBJ databases">
        <title>Helianthus annuus Genome sequencing and assembly Release 2.</title>
        <authorList>
            <person name="Gouzy J."/>
            <person name="Langlade N."/>
            <person name="Munos S."/>
        </authorList>
    </citation>
    <scope>NUCLEOTIDE SEQUENCE</scope>
    <source>
        <tissue evidence="5">Leaves</tissue>
    </source>
</reference>
<reference evidence="5" key="1">
    <citation type="journal article" date="2017" name="Nature">
        <title>The sunflower genome provides insights into oil metabolism, flowering and Asterid evolution.</title>
        <authorList>
            <person name="Badouin H."/>
            <person name="Gouzy J."/>
            <person name="Grassa C.J."/>
            <person name="Murat F."/>
            <person name="Staton S.E."/>
            <person name="Cottret L."/>
            <person name="Lelandais-Briere C."/>
            <person name="Owens G.L."/>
            <person name="Carrere S."/>
            <person name="Mayjonade B."/>
            <person name="Legrand L."/>
            <person name="Gill N."/>
            <person name="Kane N.C."/>
            <person name="Bowers J.E."/>
            <person name="Hubner S."/>
            <person name="Bellec A."/>
            <person name="Berard A."/>
            <person name="Berges H."/>
            <person name="Blanchet N."/>
            <person name="Boniface M.C."/>
            <person name="Brunel D."/>
            <person name="Catrice O."/>
            <person name="Chaidir N."/>
            <person name="Claudel C."/>
            <person name="Donnadieu C."/>
            <person name="Faraut T."/>
            <person name="Fievet G."/>
            <person name="Helmstetter N."/>
            <person name="King M."/>
            <person name="Knapp S.J."/>
            <person name="Lai Z."/>
            <person name="Le Paslier M.C."/>
            <person name="Lippi Y."/>
            <person name="Lorenzon L."/>
            <person name="Mandel J.R."/>
            <person name="Marage G."/>
            <person name="Marchand G."/>
            <person name="Marquand E."/>
            <person name="Bret-Mestries E."/>
            <person name="Morien E."/>
            <person name="Nambeesan S."/>
            <person name="Nguyen T."/>
            <person name="Pegot-Espagnet P."/>
            <person name="Pouilly N."/>
            <person name="Raftis F."/>
            <person name="Sallet E."/>
            <person name="Schiex T."/>
            <person name="Thomas J."/>
            <person name="Vandecasteele C."/>
            <person name="Vares D."/>
            <person name="Vear F."/>
            <person name="Vautrin S."/>
            <person name="Crespi M."/>
            <person name="Mangin B."/>
            <person name="Burke J.M."/>
            <person name="Salse J."/>
            <person name="Munos S."/>
            <person name="Vincourt P."/>
            <person name="Rieseberg L.H."/>
            <person name="Langlade N.B."/>
        </authorList>
    </citation>
    <scope>NUCLEOTIDE SEQUENCE</scope>
    <source>
        <tissue evidence="5">Leaves</tissue>
    </source>
</reference>
<keyword evidence="2" id="KW-0175">Coiled coil</keyword>
<protein>
    <submittedName>
        <fullName evidence="5">Transcription factor interactor and regulator CCHC(Zn) family</fullName>
    </submittedName>
</protein>
<dbReference type="PROSITE" id="PS50158">
    <property type="entry name" value="ZF_CCHC"/>
    <property type="match status" value="1"/>
</dbReference>
<feature type="domain" description="CCHC-type" evidence="4">
    <location>
        <begin position="324"/>
        <end position="339"/>
    </location>
</feature>
<feature type="region of interest" description="Disordered" evidence="3">
    <location>
        <begin position="165"/>
        <end position="218"/>
    </location>
</feature>
<keyword evidence="1" id="KW-0862">Zinc</keyword>
<dbReference type="InterPro" id="IPR001878">
    <property type="entry name" value="Znf_CCHC"/>
</dbReference>
<evidence type="ECO:0000259" key="4">
    <source>
        <dbReference type="PROSITE" id="PS50158"/>
    </source>
</evidence>
<sequence length="813" mass="92854">MLHFTRISILQQAVKEDIFVLLQHNGTARSIWEALIQKFKGSADMIKNKKALLKKSFDMFTAFDHETTKQTIDRYCQLVLEMGRLDIQKDDDEWVDKLAEALPQQKWGTYLMIVKLMRKTESMNLAQFIQKIEEQELDIQKTAIMTNPNAKQDVSLYYRGNKFEATPSQSPKISTAFSADGSTSLNASTTTQSGGSTSSFSSFDPNSNTPSPQKQNSTNLQCNVTLNIQNGQHLSPEVAKQHMASLVAMLESYESLIAGRIGNPMLTKEDYDQIDAEELELMDVKWCLASACRRAEKFQQITGRNEFRGMATSPLGFDKSKVTCFRCKGKGHFKRECKNQESTESQEKSNYYQKSIFHQIDQQPQQKEPQTAHGKMIEEANRKAYFGIIDQSDEVVAQGFSWDKYIPSGTKPDVALVTRILDQNEDCQKRIPIFPDLGSDVDTDDEEEYLKKCRKSIDPDSFNFFYADKVEMLNQKKIARLQRELEAAKLLADEKAKTETVETKDEAAAEIEIEKIVEVEKVVEKIVEVEKLMEVEKIVEVERVVEVEKIVEKIVEVEKLFEVETTVKVEKIVEKVVEVTKPCDKCSESCKDCEGKDKKIAELEKMKENLLSGVKYVKESYDVLNRTVDSLKRTNAEIEKANDKMSATLMTKQSVINDYIEDCAKLKKELELEKIKSERINRLLLSLEAFKKKKEKEEDTGKPQSVKYNRCLPPIFESYSPRKPNEEQVDKALNIKLKSEITDELPDNIDVTFTVSDTDHEFELVKKVVDRVLDMDEESKSESKSDSSSSSEKSPSLQLKGFIIKNSCYQNLI</sequence>
<dbReference type="SUPFAM" id="SSF57756">
    <property type="entry name" value="Retrovirus zinc finger-like domains"/>
    <property type="match status" value="1"/>
</dbReference>
<feature type="coiled-coil region" evidence="2">
    <location>
        <begin position="621"/>
        <end position="700"/>
    </location>
</feature>
<dbReference type="Gramene" id="mRNA:HanXRQr2_Chr03g0116041">
    <property type="protein sequence ID" value="mRNA:HanXRQr2_Chr03g0116041"/>
    <property type="gene ID" value="HanXRQr2_Chr03g0116041"/>
</dbReference>
<feature type="compositionally biased region" description="Basic and acidic residues" evidence="3">
    <location>
        <begin position="775"/>
        <end position="785"/>
    </location>
</feature>
<dbReference type="AlphaFoldDB" id="A0A9K3JGV5"/>
<evidence type="ECO:0000256" key="2">
    <source>
        <dbReference type="SAM" id="Coils"/>
    </source>
</evidence>
<feature type="region of interest" description="Disordered" evidence="3">
    <location>
        <begin position="775"/>
        <end position="796"/>
    </location>
</feature>
<name>A0A9K3JGV5_HELAN</name>